<accession>A0A940MMI1</accession>
<dbReference type="Proteomes" id="UP000675940">
    <property type="component" value="Unassembled WGS sequence"/>
</dbReference>
<feature type="transmembrane region" description="Helical" evidence="1">
    <location>
        <begin position="7"/>
        <end position="26"/>
    </location>
</feature>
<keyword evidence="1" id="KW-0812">Transmembrane</keyword>
<keyword evidence="1" id="KW-1133">Transmembrane helix</keyword>
<evidence type="ECO:0000256" key="1">
    <source>
        <dbReference type="SAM" id="Phobius"/>
    </source>
</evidence>
<gene>
    <name evidence="2" type="ORF">J5474_03095</name>
</gene>
<comment type="caution">
    <text evidence="2">The sequence shown here is derived from an EMBL/GenBank/DDBJ whole genome shotgun (WGS) entry which is preliminary data.</text>
</comment>
<name>A0A940MMI1_9RHOB</name>
<evidence type="ECO:0000313" key="2">
    <source>
        <dbReference type="EMBL" id="MBP0481477.1"/>
    </source>
</evidence>
<proteinExistence type="predicted"/>
<dbReference type="AlphaFoldDB" id="A0A940MMI1"/>
<keyword evidence="1" id="KW-0472">Membrane</keyword>
<evidence type="ECO:0000313" key="3">
    <source>
        <dbReference type="Proteomes" id="UP000675940"/>
    </source>
</evidence>
<organism evidence="2 3">
    <name type="scientific">Sagittula salina</name>
    <dbReference type="NCBI Taxonomy" id="2820268"/>
    <lineage>
        <taxon>Bacteria</taxon>
        <taxon>Pseudomonadati</taxon>
        <taxon>Pseudomonadota</taxon>
        <taxon>Alphaproteobacteria</taxon>
        <taxon>Rhodobacterales</taxon>
        <taxon>Roseobacteraceae</taxon>
        <taxon>Sagittula</taxon>
    </lineage>
</organism>
<keyword evidence="3" id="KW-1185">Reference proteome</keyword>
<reference evidence="2" key="1">
    <citation type="submission" date="2021-03" db="EMBL/GenBank/DDBJ databases">
        <title>Sagittula salina sp. nov. strain M10.9X isolated from the marine waste.</title>
        <authorList>
            <person name="Satari L."/>
            <person name="Molina-Menor E."/>
            <person name="Vidal-Verdu A."/>
            <person name="Pascual J."/>
            <person name="Pereto J."/>
            <person name="Porcar M."/>
        </authorList>
    </citation>
    <scope>NUCLEOTIDE SEQUENCE</scope>
    <source>
        <strain evidence="2">M10.9X</strain>
    </source>
</reference>
<dbReference type="RefSeq" id="WP_209359196.1">
    <property type="nucleotide sequence ID" value="NZ_JAGISH010000001.1"/>
</dbReference>
<sequence length="148" mass="16113">MSQPRKRVGLYSLLIFAGMIGGAVLYDELRPRGGPSPDLEARLRCVARTVALQQATHATGNGAADVSGDVSGDAVAFRDVDALTNEVFAYVHRMQQSDDPARLHYRPIMMEEEQARDTAMASDPGGYMRSAWAEAQSCAEALGLRRRT</sequence>
<protein>
    <submittedName>
        <fullName evidence="2">Uncharacterized protein</fullName>
    </submittedName>
</protein>
<dbReference type="EMBL" id="JAGISH010000001">
    <property type="protein sequence ID" value="MBP0481477.1"/>
    <property type="molecule type" value="Genomic_DNA"/>
</dbReference>